<proteinExistence type="predicted"/>
<protein>
    <submittedName>
        <fullName evidence="2">Uncharacterized protein</fullName>
    </submittedName>
</protein>
<comment type="caution">
    <text evidence="2">The sequence shown here is derived from an EMBL/GenBank/DDBJ whole genome shotgun (WGS) entry which is preliminary data.</text>
</comment>
<dbReference type="AlphaFoldDB" id="A0A1F5F6Q2"/>
<accession>A0A1F5F6Q2</accession>
<dbReference type="EMBL" id="MFAK01000009">
    <property type="protein sequence ID" value="OGD75333.1"/>
    <property type="molecule type" value="Genomic_DNA"/>
</dbReference>
<feature type="region of interest" description="Disordered" evidence="1">
    <location>
        <begin position="32"/>
        <end position="59"/>
    </location>
</feature>
<dbReference type="Proteomes" id="UP000176191">
    <property type="component" value="Unassembled WGS sequence"/>
</dbReference>
<reference evidence="2 3" key="1">
    <citation type="journal article" date="2016" name="Nat. Commun.">
        <title>Thousands of microbial genomes shed light on interconnected biogeochemical processes in an aquifer system.</title>
        <authorList>
            <person name="Anantharaman K."/>
            <person name="Brown C.T."/>
            <person name="Hug L.A."/>
            <person name="Sharon I."/>
            <person name="Castelle C.J."/>
            <person name="Probst A.J."/>
            <person name="Thomas B.C."/>
            <person name="Singh A."/>
            <person name="Wilkins M.J."/>
            <person name="Karaoz U."/>
            <person name="Brodie E.L."/>
            <person name="Williams K.H."/>
            <person name="Hubbard S.S."/>
            <person name="Banfield J.F."/>
        </authorList>
    </citation>
    <scope>NUCLEOTIDE SEQUENCE [LARGE SCALE GENOMIC DNA]</scope>
</reference>
<evidence type="ECO:0000313" key="2">
    <source>
        <dbReference type="EMBL" id="OGD75333.1"/>
    </source>
</evidence>
<feature type="compositionally biased region" description="Low complexity" evidence="1">
    <location>
        <begin position="37"/>
        <end position="59"/>
    </location>
</feature>
<sequence>MGNKLISTFLFILLIIVSLSFAYYYGTQKPDQPLPSPTSTSESTPIPQTSSLPSLVPSPTSNIPSGWETYTNSEYGFAISYPSSYQLLTDRNNLYGYPNGIALIYGGGQSYDLIIEHWDSTSAYEQKYPNQANLTVKKIGNRYISFLNNNSDPKIDDIIATLKITIP</sequence>
<name>A0A1F5F6Q2_9BACT</name>
<organism evidence="2 3">
    <name type="scientific">Candidatus Collierbacteria bacterium RIFOXYA2_FULL_46_10</name>
    <dbReference type="NCBI Taxonomy" id="1817726"/>
    <lineage>
        <taxon>Bacteria</taxon>
        <taxon>Candidatus Collieribacteriota</taxon>
    </lineage>
</organism>
<evidence type="ECO:0000256" key="1">
    <source>
        <dbReference type="SAM" id="MobiDB-lite"/>
    </source>
</evidence>
<evidence type="ECO:0000313" key="3">
    <source>
        <dbReference type="Proteomes" id="UP000176191"/>
    </source>
</evidence>
<gene>
    <name evidence="2" type="ORF">A2228_03965</name>
</gene>